<accession>A0ABV5LXW3</accession>
<dbReference type="PANTHER" id="PTHR30290">
    <property type="entry name" value="PERIPLASMIC BINDING COMPONENT OF ABC TRANSPORTER"/>
    <property type="match status" value="1"/>
</dbReference>
<dbReference type="InterPro" id="IPR000914">
    <property type="entry name" value="SBP_5_dom"/>
</dbReference>
<keyword evidence="1" id="KW-0732">Signal</keyword>
<dbReference type="EMBL" id="JBHMDM010000012">
    <property type="protein sequence ID" value="MFB9378836.1"/>
    <property type="molecule type" value="Genomic_DNA"/>
</dbReference>
<dbReference type="RefSeq" id="WP_380134278.1">
    <property type="nucleotide sequence ID" value="NZ_JBHLUI010000001.1"/>
</dbReference>
<gene>
    <name evidence="3" type="ORF">ACFFVI_17900</name>
</gene>
<keyword evidence="4" id="KW-1185">Reference proteome</keyword>
<organism evidence="3 4">
    <name type="scientific">Kineococcus gynurae</name>
    <dbReference type="NCBI Taxonomy" id="452979"/>
    <lineage>
        <taxon>Bacteria</taxon>
        <taxon>Bacillati</taxon>
        <taxon>Actinomycetota</taxon>
        <taxon>Actinomycetes</taxon>
        <taxon>Kineosporiales</taxon>
        <taxon>Kineosporiaceae</taxon>
        <taxon>Kineococcus</taxon>
    </lineage>
</organism>
<dbReference type="Proteomes" id="UP001589748">
    <property type="component" value="Unassembled WGS sequence"/>
</dbReference>
<dbReference type="SUPFAM" id="SSF53850">
    <property type="entry name" value="Periplasmic binding protein-like II"/>
    <property type="match status" value="1"/>
</dbReference>
<evidence type="ECO:0000313" key="4">
    <source>
        <dbReference type="Proteomes" id="UP001589748"/>
    </source>
</evidence>
<protein>
    <submittedName>
        <fullName evidence="3">ABC transporter substrate-binding protein</fullName>
    </submittedName>
</protein>
<evidence type="ECO:0000256" key="1">
    <source>
        <dbReference type="SAM" id="SignalP"/>
    </source>
</evidence>
<comment type="caution">
    <text evidence="3">The sequence shown here is derived from an EMBL/GenBank/DDBJ whole genome shotgun (WGS) entry which is preliminary data.</text>
</comment>
<evidence type="ECO:0000259" key="2">
    <source>
        <dbReference type="Pfam" id="PF00496"/>
    </source>
</evidence>
<evidence type="ECO:0000313" key="3">
    <source>
        <dbReference type="EMBL" id="MFB9378836.1"/>
    </source>
</evidence>
<sequence>MSRTRTTAVATVLAAVMTVPACANIGLQPAPEAPPGFIGELRMPSEAGGSVQGLENYNWLSPNASVQTWLFEPLMIRDRFTCEAVPMLATGYDWTSTSRLVLHLREGVRWNDGEPFTADDVAFSMNAAREYPGMDRSGLWSDLFGAPATAVTATDDRTVVVDFAGNATAKTDSILDLRPLPEHVYASVGDPTRYVDTEGVATGPFMPDAYNGRRVTLQRNPDYWQADKVKVQRLVLEGQFDANSGALRLRSGALDLYSGDIPNPERSIVAPDPEHNHYFFPPDSTTVLAMNTEKPVLDDPRFREAIAHGIDREGLALRSSFGIMEPASQTMLLLPFQAADVPERWRGKEYVGYEPRRAEQLLDAAGYPRGADGWRTGPDGAPLDLVLSIPAGWMDFIAMGDVLVRNLRAVGVQARMVATDPNAVESMKKSGDFDLALDFVAGGCQRSRDLGATLSSAQISSGDELLLNRARFSDPEVDALLAEWSATLDPARAKEIEGQVIDVFMTEYPYIALQYAPSRLIYRTENAVGWPSEENPYPVDKLIRLATRWQPPAGADATRALGEEN</sequence>
<feature type="chain" id="PRO_5045808479" evidence="1">
    <location>
        <begin position="24"/>
        <end position="565"/>
    </location>
</feature>
<dbReference type="Gene3D" id="3.40.190.10">
    <property type="entry name" value="Periplasmic binding protein-like II"/>
    <property type="match status" value="1"/>
</dbReference>
<dbReference type="InterPro" id="IPR039424">
    <property type="entry name" value="SBP_5"/>
</dbReference>
<dbReference type="Gene3D" id="3.10.105.10">
    <property type="entry name" value="Dipeptide-binding Protein, Domain 3"/>
    <property type="match status" value="1"/>
</dbReference>
<feature type="signal peptide" evidence="1">
    <location>
        <begin position="1"/>
        <end position="23"/>
    </location>
</feature>
<dbReference type="CDD" id="cd08509">
    <property type="entry name" value="PBP2_TmCBP_oligosaccharides_like"/>
    <property type="match status" value="1"/>
</dbReference>
<dbReference type="Pfam" id="PF00496">
    <property type="entry name" value="SBP_bac_5"/>
    <property type="match status" value="1"/>
</dbReference>
<dbReference type="Gene3D" id="3.90.76.10">
    <property type="entry name" value="Dipeptide-binding Protein, Domain 1"/>
    <property type="match status" value="1"/>
</dbReference>
<proteinExistence type="predicted"/>
<name>A0ABV5LXW3_9ACTN</name>
<dbReference type="PANTHER" id="PTHR30290:SF16">
    <property type="entry name" value="OLIGOPEPTIDE ABC TRANSPORTER, PERIPLASMIC OLIGOPEPTIDE-BINDING PROTEIN"/>
    <property type="match status" value="1"/>
</dbReference>
<reference evidence="3 4" key="1">
    <citation type="submission" date="2024-09" db="EMBL/GenBank/DDBJ databases">
        <authorList>
            <person name="Sun Q."/>
            <person name="Mori K."/>
        </authorList>
    </citation>
    <scope>NUCLEOTIDE SEQUENCE [LARGE SCALE GENOMIC DNA]</scope>
    <source>
        <strain evidence="3 4">TISTR 1856</strain>
    </source>
</reference>
<dbReference type="InterPro" id="IPR030678">
    <property type="entry name" value="Peptide/Ni-bd"/>
</dbReference>
<dbReference type="PIRSF" id="PIRSF002741">
    <property type="entry name" value="MppA"/>
    <property type="match status" value="1"/>
</dbReference>
<feature type="domain" description="Solute-binding protein family 5" evidence="2">
    <location>
        <begin position="84"/>
        <end position="437"/>
    </location>
</feature>